<dbReference type="Proteomes" id="UP001234297">
    <property type="component" value="Chromosome 4"/>
</dbReference>
<evidence type="ECO:0000313" key="1">
    <source>
        <dbReference type="EMBL" id="KAJ8618465.1"/>
    </source>
</evidence>
<name>A0ACC2KBG6_PERAE</name>
<comment type="caution">
    <text evidence="1">The sequence shown here is derived from an EMBL/GenBank/DDBJ whole genome shotgun (WGS) entry which is preliminary data.</text>
</comment>
<accession>A0ACC2KBG6</accession>
<sequence length="149" mass="17139">MRPCHVSQSIRLQINASDLSVRRNQRTGSLGPFPPSPSSTSFLSSGRGRIERKWERKRSLQKKLFHGDLRERPLCSSRSESFSPISRRNARIFLLEIVLMLSLLGFGEKSLRHCRVEGFVRDDAFRVRTNREERAAFGVLINTTLQLLQ</sequence>
<keyword evidence="2" id="KW-1185">Reference proteome</keyword>
<reference evidence="1 2" key="1">
    <citation type="journal article" date="2022" name="Hortic Res">
        <title>A haplotype resolved chromosomal level avocado genome allows analysis of novel avocado genes.</title>
        <authorList>
            <person name="Nath O."/>
            <person name="Fletcher S.J."/>
            <person name="Hayward A."/>
            <person name="Shaw L.M."/>
            <person name="Masouleh A.K."/>
            <person name="Furtado A."/>
            <person name="Henry R.J."/>
            <person name="Mitter N."/>
        </authorList>
    </citation>
    <scope>NUCLEOTIDE SEQUENCE [LARGE SCALE GENOMIC DNA]</scope>
    <source>
        <strain evidence="2">cv. Hass</strain>
    </source>
</reference>
<proteinExistence type="predicted"/>
<gene>
    <name evidence="1" type="ORF">MRB53_014651</name>
</gene>
<evidence type="ECO:0000313" key="2">
    <source>
        <dbReference type="Proteomes" id="UP001234297"/>
    </source>
</evidence>
<dbReference type="EMBL" id="CM056812">
    <property type="protein sequence ID" value="KAJ8618465.1"/>
    <property type="molecule type" value="Genomic_DNA"/>
</dbReference>
<organism evidence="1 2">
    <name type="scientific">Persea americana</name>
    <name type="common">Avocado</name>
    <dbReference type="NCBI Taxonomy" id="3435"/>
    <lineage>
        <taxon>Eukaryota</taxon>
        <taxon>Viridiplantae</taxon>
        <taxon>Streptophyta</taxon>
        <taxon>Embryophyta</taxon>
        <taxon>Tracheophyta</taxon>
        <taxon>Spermatophyta</taxon>
        <taxon>Magnoliopsida</taxon>
        <taxon>Magnoliidae</taxon>
        <taxon>Laurales</taxon>
        <taxon>Lauraceae</taxon>
        <taxon>Persea</taxon>
    </lineage>
</organism>
<protein>
    <submittedName>
        <fullName evidence="1">Uncharacterized protein</fullName>
    </submittedName>
</protein>